<dbReference type="RefSeq" id="WP_086726972.1">
    <property type="nucleotide sequence ID" value="NZ_MUBM01000165.1"/>
</dbReference>
<dbReference type="Proteomes" id="UP001458415">
    <property type="component" value="Unassembled WGS sequence"/>
</dbReference>
<feature type="chain" id="PRO_5046121849" description="DUF4352 domain-containing protein" evidence="2">
    <location>
        <begin position="23"/>
        <end position="149"/>
    </location>
</feature>
<evidence type="ECO:0000313" key="3">
    <source>
        <dbReference type="EMBL" id="MER6976035.1"/>
    </source>
</evidence>
<reference evidence="3 4" key="1">
    <citation type="submission" date="2024-06" db="EMBL/GenBank/DDBJ databases">
        <title>The Natural Products Discovery Center: Release of the First 8490 Sequenced Strains for Exploring Actinobacteria Biosynthetic Diversity.</title>
        <authorList>
            <person name="Kalkreuter E."/>
            <person name="Kautsar S.A."/>
            <person name="Yang D."/>
            <person name="Bader C.D."/>
            <person name="Teijaro C.N."/>
            <person name="Fluegel L."/>
            <person name="Davis C.M."/>
            <person name="Simpson J.R."/>
            <person name="Lauterbach L."/>
            <person name="Steele A.D."/>
            <person name="Gui C."/>
            <person name="Meng S."/>
            <person name="Li G."/>
            <person name="Viehrig K."/>
            <person name="Ye F."/>
            <person name="Su P."/>
            <person name="Kiefer A.F."/>
            <person name="Nichols A."/>
            <person name="Cepeda A.J."/>
            <person name="Yan W."/>
            <person name="Fan B."/>
            <person name="Jiang Y."/>
            <person name="Adhikari A."/>
            <person name="Zheng C.-J."/>
            <person name="Schuster L."/>
            <person name="Cowan T.M."/>
            <person name="Smanski M.J."/>
            <person name="Chevrette M.G."/>
            <person name="De Carvalho L.P.S."/>
            <person name="Shen B."/>
        </authorList>
    </citation>
    <scope>NUCLEOTIDE SEQUENCE [LARGE SCALE GENOMIC DNA]</scope>
    <source>
        <strain evidence="3 4">NPDC000634</strain>
    </source>
</reference>
<evidence type="ECO:0000313" key="4">
    <source>
        <dbReference type="Proteomes" id="UP001458415"/>
    </source>
</evidence>
<dbReference type="PROSITE" id="PS51257">
    <property type="entry name" value="PROKAR_LIPOPROTEIN"/>
    <property type="match status" value="1"/>
</dbReference>
<feature type="signal peptide" evidence="2">
    <location>
        <begin position="1"/>
        <end position="22"/>
    </location>
</feature>
<evidence type="ECO:0000256" key="2">
    <source>
        <dbReference type="SAM" id="SignalP"/>
    </source>
</evidence>
<feature type="compositionally biased region" description="Polar residues" evidence="1">
    <location>
        <begin position="21"/>
        <end position="31"/>
    </location>
</feature>
<name>A0ABV1VVT6_9ACTN</name>
<gene>
    <name evidence="3" type="ORF">ABT317_03005</name>
</gene>
<protein>
    <recommendedName>
        <fullName evidence="5">DUF4352 domain-containing protein</fullName>
    </recommendedName>
</protein>
<keyword evidence="2" id="KW-0732">Signal</keyword>
<organism evidence="3 4">
    <name type="scientific">Streptomyces carpinensis</name>
    <dbReference type="NCBI Taxonomy" id="66369"/>
    <lineage>
        <taxon>Bacteria</taxon>
        <taxon>Bacillati</taxon>
        <taxon>Actinomycetota</taxon>
        <taxon>Actinomycetes</taxon>
        <taxon>Kitasatosporales</taxon>
        <taxon>Streptomycetaceae</taxon>
        <taxon>Streptomyces</taxon>
    </lineage>
</organism>
<comment type="caution">
    <text evidence="3">The sequence shown here is derived from an EMBL/GenBank/DDBJ whole genome shotgun (WGS) entry which is preliminary data.</text>
</comment>
<evidence type="ECO:0000256" key="1">
    <source>
        <dbReference type="SAM" id="MobiDB-lite"/>
    </source>
</evidence>
<sequence>MRTRIWLAGIAVAAAALTGCNSTDTSSATSENKAEATAPAKAPKADLAKRDVKIVRTGFENHPTWGDHAYVTHYTITNHGTGAADYFVSLDYLDADGDVLGSTGVTAEKLGVGKTNTGDTAPLEAEISNGKIADIKSVRVTKVERTDPM</sequence>
<accession>A0ABV1VVT6</accession>
<proteinExistence type="predicted"/>
<dbReference type="EMBL" id="JBEPCU010000019">
    <property type="protein sequence ID" value="MER6976035.1"/>
    <property type="molecule type" value="Genomic_DNA"/>
</dbReference>
<evidence type="ECO:0008006" key="5">
    <source>
        <dbReference type="Google" id="ProtNLM"/>
    </source>
</evidence>
<keyword evidence="4" id="KW-1185">Reference proteome</keyword>
<feature type="region of interest" description="Disordered" evidence="1">
    <location>
        <begin position="21"/>
        <end position="42"/>
    </location>
</feature>